<keyword evidence="1" id="KW-1133">Transmembrane helix</keyword>
<dbReference type="Gene3D" id="3.90.550.10">
    <property type="entry name" value="Spore Coat Polysaccharide Biosynthesis Protein SpsA, Chain A"/>
    <property type="match status" value="1"/>
</dbReference>
<keyword evidence="2" id="KW-0808">Transferase</keyword>
<dbReference type="PANTHER" id="PTHR48090:SF6">
    <property type="entry name" value="SLR5056 PROTEIN"/>
    <property type="match status" value="1"/>
</dbReference>
<reference evidence="2 3" key="1">
    <citation type="submission" date="2020-08" db="EMBL/GenBank/DDBJ databases">
        <title>Genome sequence of Sphingomonas lutea KCTC 23642T.</title>
        <authorList>
            <person name="Hyun D.-W."/>
            <person name="Bae J.-W."/>
        </authorList>
    </citation>
    <scope>NUCLEOTIDE SEQUENCE [LARGE SCALE GENOMIC DNA]</scope>
    <source>
        <strain evidence="2 3">KCTC 23642</strain>
    </source>
</reference>
<keyword evidence="1" id="KW-0472">Membrane</keyword>
<dbReference type="AlphaFoldDB" id="A0A7G9SH07"/>
<dbReference type="InterPro" id="IPR029044">
    <property type="entry name" value="Nucleotide-diphossugar_trans"/>
</dbReference>
<dbReference type="GO" id="GO:0016740">
    <property type="term" value="F:transferase activity"/>
    <property type="evidence" value="ECO:0007669"/>
    <property type="project" value="UniProtKB-KW"/>
</dbReference>
<dbReference type="Pfam" id="PF13641">
    <property type="entry name" value="Glyco_tranf_2_3"/>
    <property type="match status" value="1"/>
</dbReference>
<dbReference type="RefSeq" id="WP_187537724.1">
    <property type="nucleotide sequence ID" value="NZ_BAABJT010000001.1"/>
</dbReference>
<feature type="transmembrane region" description="Helical" evidence="1">
    <location>
        <begin position="320"/>
        <end position="342"/>
    </location>
</feature>
<dbReference type="CDD" id="cd06438">
    <property type="entry name" value="EpsO_like"/>
    <property type="match status" value="1"/>
</dbReference>
<organism evidence="2 3">
    <name type="scientific">Sphingomonas lutea</name>
    <dbReference type="NCBI Taxonomy" id="1045317"/>
    <lineage>
        <taxon>Bacteria</taxon>
        <taxon>Pseudomonadati</taxon>
        <taxon>Pseudomonadota</taxon>
        <taxon>Alphaproteobacteria</taxon>
        <taxon>Sphingomonadales</taxon>
        <taxon>Sphingomonadaceae</taxon>
        <taxon>Sphingomonas</taxon>
    </lineage>
</organism>
<keyword evidence="3" id="KW-1185">Reference proteome</keyword>
<dbReference type="KEGG" id="slut:H9L13_10945"/>
<sequence length="385" mass="41411">MIAIAAVVIALPGFIFAVECVFGLRPLRRPELPLGDVPAFAVLVPAHNEAAAIAATVAALRSQLRSDDRLLVVADNCSDATADIARLAGADVVERHDPARRGKGYALAYGRQALAVDAPPTIVIIDADCRVEPGGLARLAAEAFYGQTAVQAAYLLEQPSQADELVALSSFAFMVRNLVRQRGLARLGAAALLQGTGMAFPWRIFSAAPLATDDIVEDLNLGIALLHQGHRITWIENARVNSLPASRKATIAQRTRWEHGFVVSALTSVPRLLVTAILRRRLDMALFAIDLLVPPLALFAMLAVAAWVAAGLFAVTGGTAAPLAVLTSSLVVMVTGVLLAWVSEGRRVLSLKTLVKVPVYLLWKLPIYARLLVRRQHTWVRTERD</sequence>
<evidence type="ECO:0000313" key="3">
    <source>
        <dbReference type="Proteomes" id="UP000515971"/>
    </source>
</evidence>
<dbReference type="PANTHER" id="PTHR48090">
    <property type="entry name" value="UNDECAPRENYL-PHOSPHATE 4-DEOXY-4-FORMAMIDO-L-ARABINOSE TRANSFERASE-RELATED"/>
    <property type="match status" value="1"/>
</dbReference>
<name>A0A7G9SH07_9SPHN</name>
<dbReference type="InterPro" id="IPR050256">
    <property type="entry name" value="Glycosyltransferase_2"/>
</dbReference>
<gene>
    <name evidence="2" type="ORF">H9L13_10945</name>
</gene>
<proteinExistence type="predicted"/>
<dbReference type="EMBL" id="CP060718">
    <property type="protein sequence ID" value="QNN67132.1"/>
    <property type="molecule type" value="Genomic_DNA"/>
</dbReference>
<keyword evidence="1" id="KW-0812">Transmembrane</keyword>
<evidence type="ECO:0000313" key="2">
    <source>
        <dbReference type="EMBL" id="QNN67132.1"/>
    </source>
</evidence>
<dbReference type="SUPFAM" id="SSF53448">
    <property type="entry name" value="Nucleotide-diphospho-sugar transferases"/>
    <property type="match status" value="1"/>
</dbReference>
<evidence type="ECO:0000256" key="1">
    <source>
        <dbReference type="SAM" id="Phobius"/>
    </source>
</evidence>
<feature type="transmembrane region" description="Helical" evidence="1">
    <location>
        <begin position="291"/>
        <end position="314"/>
    </location>
</feature>
<protein>
    <submittedName>
        <fullName evidence="2">Glycosyltransferase family 2 protein</fullName>
    </submittedName>
</protein>
<accession>A0A7G9SH07</accession>
<dbReference type="Proteomes" id="UP000515971">
    <property type="component" value="Chromosome"/>
</dbReference>